<evidence type="ECO:0000256" key="4">
    <source>
        <dbReference type="ARBA" id="ARBA00005288"/>
    </source>
</evidence>
<comment type="pathway">
    <text evidence="3">Protein modification; protein ubiquitination.</text>
</comment>
<sequence length="618" mass="69295">MGQDTWLSEPYVVHRQFTNTCFLPIMHCPKKKKRPTCDSDFSAIVVPSMRGSGYLDYTVENHASRALKAMDEFRQNELLCDLVLHVTYKERTVDFKVHKVVLASCSSYFRAMFTSSFKECHASEVTLRDVCPEVVGRLIDFAYTSHITVGEKCVLHVLLAAMRYQIEDVAKACCDYLIKHLEPANVIGISRFAEEIGCTELHQQSREYINTHFSEVTKEEEFFSLTHCQLLELISQDSLKVLCESEVYKACTDWVRWDMESRAPYLHALLNAVHIYALPPKFLKNQLLSCPILSKANSCKDFLSKIFQDMTLRKLPPAPNRGTQFIYVAGGYRQHSLASMEAYDPRRNIWIKLADMGTPCSGLGACTLFGLLYTVGGRNLSLQTNTESNALSCYNPMTNQWSQRASLNIPRNRVGVGVVDGCVYAVGGSQGSIHHNTVEKWDPESNRWTFVCPMSVARLGAGVAVCGGALYVVGGYDGQNRWNTAEKYQPDTNTWQQLAPMNTIRSGLGLVCVNSYLYAIGGYDGQSQLATMERYNIARNTWEQRASMQYSRSAHGVTVHQGRIFVFGGFNQHGFLSSVECYCPDRNEWTCVTDMPVGRSGMGVAVTMEPCPGSLCGR</sequence>
<keyword evidence="13" id="KW-1185">Reference proteome</keyword>
<dbReference type="Gene3D" id="2.120.10.80">
    <property type="entry name" value="Kelch-type beta propeller"/>
    <property type="match status" value="1"/>
</dbReference>
<dbReference type="FunFam" id="1.25.40.420:FF:000001">
    <property type="entry name" value="Kelch-like family member 12"/>
    <property type="match status" value="1"/>
</dbReference>
<evidence type="ECO:0000256" key="1">
    <source>
        <dbReference type="ARBA" id="ARBA00004123"/>
    </source>
</evidence>
<comment type="function">
    <text evidence="10">Substrate-specific adapter of a BCR (BTB-CUL3-RBX1) E3 ubiquitin ligase complex that regulates the response to oxidative stress by targeting nfe2l2/nrf2 for ubiquitination. Keap1 acts as a key sensor of oxidative and electrophilic stress: in normal conditions, the BCR(KEAP1) complex mediates ubiquitination and degradation of nfe2l2/nrf2, a transcription factor regulating expression of many cytoprotective genes. In response to oxidative stress, different electrophile metabolites trigger non-enzymatic covalent modifications of highly reactive cysteine residues in KEAP1, leading to inactivate the ubiquitin ligase activity of the BCR(KEAP1) complex, promoting nfe2l2/nrf2 nuclear accumulation and expression of phase II detoxifying enzymes.</text>
</comment>
<dbReference type="Pfam" id="PF01344">
    <property type="entry name" value="Kelch_1"/>
    <property type="match status" value="3"/>
</dbReference>
<dbReference type="GeneTree" id="ENSGT00940000165458"/>
<evidence type="ECO:0000256" key="10">
    <source>
        <dbReference type="ARBA" id="ARBA00056937"/>
    </source>
</evidence>
<dbReference type="GO" id="GO:0030536">
    <property type="term" value="P:larval feeding behavior"/>
    <property type="evidence" value="ECO:0007669"/>
    <property type="project" value="UniProtKB-ARBA"/>
</dbReference>
<dbReference type="InterPro" id="IPR047098">
    <property type="entry name" value="KEAP1_BACK"/>
</dbReference>
<dbReference type="InterPro" id="IPR011333">
    <property type="entry name" value="SKP1/BTB/POZ_sf"/>
</dbReference>
<dbReference type="PANTHER" id="PTHR24412:SF174">
    <property type="entry name" value="KELCH-LIKE ECH-ASSOCIATED PROTEIN 1A"/>
    <property type="match status" value="1"/>
</dbReference>
<dbReference type="PROSITE" id="PS50097">
    <property type="entry name" value="BTB"/>
    <property type="match status" value="1"/>
</dbReference>
<evidence type="ECO:0000256" key="7">
    <source>
        <dbReference type="ARBA" id="ARBA00022737"/>
    </source>
</evidence>
<keyword evidence="6" id="KW-0963">Cytoplasm</keyword>
<dbReference type="InterPro" id="IPR015915">
    <property type="entry name" value="Kelch-typ_b-propeller"/>
</dbReference>
<evidence type="ECO:0000256" key="6">
    <source>
        <dbReference type="ARBA" id="ARBA00022490"/>
    </source>
</evidence>
<evidence type="ECO:0000256" key="8">
    <source>
        <dbReference type="ARBA" id="ARBA00022786"/>
    </source>
</evidence>
<dbReference type="SMART" id="SM00225">
    <property type="entry name" value="BTB"/>
    <property type="match status" value="1"/>
</dbReference>
<evidence type="ECO:0000256" key="9">
    <source>
        <dbReference type="ARBA" id="ARBA00023242"/>
    </source>
</evidence>
<dbReference type="GO" id="GO:0071466">
    <property type="term" value="P:cellular response to xenobiotic stimulus"/>
    <property type="evidence" value="ECO:0007669"/>
    <property type="project" value="UniProtKB-ARBA"/>
</dbReference>
<feature type="domain" description="BTB" evidence="11">
    <location>
        <begin position="80"/>
        <end position="151"/>
    </location>
</feature>
<dbReference type="InterPro" id="IPR011705">
    <property type="entry name" value="BACK"/>
</dbReference>
<reference evidence="12 13" key="1">
    <citation type="submission" date="2018-05" db="EMBL/GenBank/DDBJ databases">
        <authorList>
            <person name="Datahose"/>
        </authorList>
    </citation>
    <scope>NUCLEOTIDE SEQUENCE</scope>
</reference>
<dbReference type="GO" id="GO:0006511">
    <property type="term" value="P:ubiquitin-dependent protein catabolic process"/>
    <property type="evidence" value="ECO:0007669"/>
    <property type="project" value="UniProtKB-ARBA"/>
</dbReference>
<proteinExistence type="inferred from homology"/>
<evidence type="ECO:0000256" key="5">
    <source>
        <dbReference type="ARBA" id="ARBA00022441"/>
    </source>
</evidence>
<reference evidence="12" key="3">
    <citation type="submission" date="2025-08" db="UniProtKB">
        <authorList>
            <consortium name="Ensembl"/>
        </authorList>
    </citation>
    <scope>IDENTIFICATION</scope>
</reference>
<dbReference type="Pfam" id="PF24681">
    <property type="entry name" value="Kelch_KLHDC2_KLHL20_DRC7"/>
    <property type="match status" value="1"/>
</dbReference>
<dbReference type="GO" id="GO:0016567">
    <property type="term" value="P:protein ubiquitination"/>
    <property type="evidence" value="ECO:0007669"/>
    <property type="project" value="UniProtKB-ARBA"/>
</dbReference>
<dbReference type="Proteomes" id="UP000265100">
    <property type="component" value="Chromosome 19"/>
</dbReference>
<name>A0AAX7TY92_ASTCA</name>
<dbReference type="Gene3D" id="3.30.710.10">
    <property type="entry name" value="Potassium Channel Kv1.1, Chain A"/>
    <property type="match status" value="1"/>
</dbReference>
<evidence type="ECO:0000256" key="3">
    <source>
        <dbReference type="ARBA" id="ARBA00004906"/>
    </source>
</evidence>
<reference evidence="12" key="4">
    <citation type="submission" date="2025-09" db="UniProtKB">
        <authorList>
            <consortium name="Ensembl"/>
        </authorList>
    </citation>
    <scope>IDENTIFICATION</scope>
</reference>
<dbReference type="Gene3D" id="1.25.40.420">
    <property type="match status" value="1"/>
</dbReference>
<dbReference type="Pfam" id="PF00651">
    <property type="entry name" value="BTB"/>
    <property type="match status" value="1"/>
</dbReference>
<dbReference type="SMART" id="SM00875">
    <property type="entry name" value="BACK"/>
    <property type="match status" value="1"/>
</dbReference>
<reference evidence="13" key="2">
    <citation type="submission" date="2023-03" db="EMBL/GenBank/DDBJ databases">
        <authorList>
            <consortium name="Wellcome Sanger Institute Data Sharing"/>
        </authorList>
    </citation>
    <scope>NUCLEOTIDE SEQUENCE [LARGE SCALE GENOMIC DNA]</scope>
</reference>
<comment type="subcellular location">
    <subcellularLocation>
        <location evidence="2">Cytoplasm</location>
    </subcellularLocation>
    <subcellularLocation>
        <location evidence="1">Nucleus</location>
    </subcellularLocation>
</comment>
<organism evidence="12 13">
    <name type="scientific">Astatotilapia calliptera</name>
    <name type="common">Eastern happy</name>
    <name type="synonym">Chromis callipterus</name>
    <dbReference type="NCBI Taxonomy" id="8154"/>
    <lineage>
        <taxon>Eukaryota</taxon>
        <taxon>Metazoa</taxon>
        <taxon>Chordata</taxon>
        <taxon>Craniata</taxon>
        <taxon>Vertebrata</taxon>
        <taxon>Euteleostomi</taxon>
        <taxon>Actinopterygii</taxon>
        <taxon>Neopterygii</taxon>
        <taxon>Teleostei</taxon>
        <taxon>Neoteleostei</taxon>
        <taxon>Acanthomorphata</taxon>
        <taxon>Ovalentaria</taxon>
        <taxon>Cichlomorphae</taxon>
        <taxon>Cichliformes</taxon>
        <taxon>Cichlidae</taxon>
        <taxon>African cichlids</taxon>
        <taxon>Pseudocrenilabrinae</taxon>
        <taxon>Haplochromini</taxon>
        <taxon>Astatotilapia</taxon>
    </lineage>
</organism>
<dbReference type="InterPro" id="IPR017096">
    <property type="entry name" value="BTB-kelch_protein"/>
</dbReference>
<evidence type="ECO:0000259" key="11">
    <source>
        <dbReference type="PROSITE" id="PS50097"/>
    </source>
</evidence>
<dbReference type="Pfam" id="PF07707">
    <property type="entry name" value="BACK"/>
    <property type="match status" value="1"/>
</dbReference>
<dbReference type="Ensembl" id="ENSACLT00000045297.1">
    <property type="protein sequence ID" value="ENSACLP00000061974.1"/>
    <property type="gene ID" value="ENSACLG00000010637.2"/>
</dbReference>
<comment type="similarity">
    <text evidence="4">Belongs to the KEAP1 family.</text>
</comment>
<dbReference type="FunFam" id="2.120.10.80:FF:000024">
    <property type="entry name" value="Kelch-like ECH-associated protein 1"/>
    <property type="match status" value="1"/>
</dbReference>
<dbReference type="CDD" id="cd18458">
    <property type="entry name" value="BACK_KLHL19_KEAP1"/>
    <property type="match status" value="1"/>
</dbReference>
<dbReference type="FunFam" id="3.30.710.10:FF:000001">
    <property type="entry name" value="Kelch-like family member 20"/>
    <property type="match status" value="1"/>
</dbReference>
<dbReference type="GO" id="GO:0005737">
    <property type="term" value="C:cytoplasm"/>
    <property type="evidence" value="ECO:0007669"/>
    <property type="project" value="UniProtKB-SubCell"/>
</dbReference>
<keyword evidence="9" id="KW-0539">Nucleus</keyword>
<dbReference type="SUPFAM" id="SSF117281">
    <property type="entry name" value="Kelch motif"/>
    <property type="match status" value="1"/>
</dbReference>
<dbReference type="PIRSF" id="PIRSF037037">
    <property type="entry name" value="Kelch-like_protein_gigaxonin"/>
    <property type="match status" value="1"/>
</dbReference>
<dbReference type="GO" id="GO:0005634">
    <property type="term" value="C:nucleus"/>
    <property type="evidence" value="ECO:0007669"/>
    <property type="project" value="UniProtKB-SubCell"/>
</dbReference>
<dbReference type="GO" id="GO:0071379">
    <property type="term" value="P:cellular response to prostaglandin stimulus"/>
    <property type="evidence" value="ECO:0007669"/>
    <property type="project" value="UniProtKB-ARBA"/>
</dbReference>
<keyword evidence="5" id="KW-0880">Kelch repeat</keyword>
<evidence type="ECO:0000313" key="13">
    <source>
        <dbReference type="Proteomes" id="UP000265100"/>
    </source>
</evidence>
<evidence type="ECO:0000256" key="2">
    <source>
        <dbReference type="ARBA" id="ARBA00004496"/>
    </source>
</evidence>
<dbReference type="InterPro" id="IPR006652">
    <property type="entry name" value="Kelch_1"/>
</dbReference>
<keyword evidence="8" id="KW-0833">Ubl conjugation pathway</keyword>
<keyword evidence="7" id="KW-0677">Repeat</keyword>
<dbReference type="SMART" id="SM00612">
    <property type="entry name" value="Kelch"/>
    <property type="match status" value="6"/>
</dbReference>
<accession>A0AAX7TY92</accession>
<dbReference type="PANTHER" id="PTHR24412">
    <property type="entry name" value="KELCH PROTEIN"/>
    <property type="match status" value="1"/>
</dbReference>
<protein>
    <recommendedName>
        <fullName evidence="11">BTB domain-containing protein</fullName>
    </recommendedName>
</protein>
<dbReference type="AlphaFoldDB" id="A0AAX7TY92"/>
<evidence type="ECO:0000313" key="12">
    <source>
        <dbReference type="Ensembl" id="ENSACLP00000061974.1"/>
    </source>
</evidence>
<dbReference type="SUPFAM" id="SSF54695">
    <property type="entry name" value="POZ domain"/>
    <property type="match status" value="1"/>
</dbReference>
<dbReference type="InterPro" id="IPR000210">
    <property type="entry name" value="BTB/POZ_dom"/>
</dbReference>